<name>A0ABR4QD97_9CEST</name>
<feature type="region of interest" description="Disordered" evidence="1">
    <location>
        <begin position="117"/>
        <end position="139"/>
    </location>
</feature>
<accession>A0ABR4QD97</accession>
<organism evidence="2 3">
    <name type="scientific">Taenia crassiceps</name>
    <dbReference type="NCBI Taxonomy" id="6207"/>
    <lineage>
        <taxon>Eukaryota</taxon>
        <taxon>Metazoa</taxon>
        <taxon>Spiralia</taxon>
        <taxon>Lophotrochozoa</taxon>
        <taxon>Platyhelminthes</taxon>
        <taxon>Cestoda</taxon>
        <taxon>Eucestoda</taxon>
        <taxon>Cyclophyllidea</taxon>
        <taxon>Taeniidae</taxon>
        <taxon>Taenia</taxon>
    </lineage>
</organism>
<feature type="compositionally biased region" description="Low complexity" evidence="1">
    <location>
        <begin position="15"/>
        <end position="30"/>
    </location>
</feature>
<gene>
    <name evidence="2" type="ORF">TcWFU_003526</name>
</gene>
<evidence type="ECO:0000256" key="1">
    <source>
        <dbReference type="SAM" id="MobiDB-lite"/>
    </source>
</evidence>
<evidence type="ECO:0000313" key="3">
    <source>
        <dbReference type="Proteomes" id="UP001651158"/>
    </source>
</evidence>
<comment type="caution">
    <text evidence="2">The sequence shown here is derived from an EMBL/GenBank/DDBJ whole genome shotgun (WGS) entry which is preliminary data.</text>
</comment>
<dbReference type="EMBL" id="JAKROA010000004">
    <property type="protein sequence ID" value="KAL5107556.1"/>
    <property type="molecule type" value="Genomic_DNA"/>
</dbReference>
<protein>
    <submittedName>
        <fullName evidence="2">Uncharacterized protein</fullName>
    </submittedName>
</protein>
<reference evidence="2 3" key="1">
    <citation type="journal article" date="2022" name="Front. Cell. Infect. Microbiol.">
        <title>The Genomes of Two Strains of Taenia crassiceps the Animal Model for the Study of Human Cysticercosis.</title>
        <authorList>
            <person name="Bobes R.J."/>
            <person name="Estrada K."/>
            <person name="Rios-Valencia D.G."/>
            <person name="Calderon-Gallegos A."/>
            <person name="de la Torre P."/>
            <person name="Carrero J.C."/>
            <person name="Sanchez-Flores A."/>
            <person name="Laclette J.P."/>
        </authorList>
    </citation>
    <scope>NUCLEOTIDE SEQUENCE [LARGE SCALE GENOMIC DNA]</scope>
    <source>
        <strain evidence="2">WFUcys</strain>
    </source>
</reference>
<dbReference type="Proteomes" id="UP001651158">
    <property type="component" value="Unassembled WGS sequence"/>
</dbReference>
<feature type="region of interest" description="Disordered" evidence="1">
    <location>
        <begin position="1"/>
        <end position="36"/>
    </location>
</feature>
<evidence type="ECO:0000313" key="2">
    <source>
        <dbReference type="EMBL" id="KAL5107556.1"/>
    </source>
</evidence>
<proteinExistence type="predicted"/>
<sequence length="139" mass="15386">MHQVCTTTSPPPSHMTPHNPFTPPATTTPTPVNPNSPIPTRTCRTLQPHYANETFFNPPQTSLHTTVTTSVVMASTLHHSPNTYANKQPVCMCDVLLHTPHQISSSPIRYLHNIPTSSRQHAKQPSLCIHNLQQSNRTA</sequence>
<keyword evidence="3" id="KW-1185">Reference proteome</keyword>